<dbReference type="Pfam" id="PF13519">
    <property type="entry name" value="VWA_2"/>
    <property type="match status" value="1"/>
</dbReference>
<evidence type="ECO:0000256" key="6">
    <source>
        <dbReference type="ARBA" id="ARBA00022840"/>
    </source>
</evidence>
<evidence type="ECO:0000256" key="1">
    <source>
        <dbReference type="ARBA" id="ARBA00005173"/>
    </source>
</evidence>
<feature type="region of interest" description="Disordered" evidence="8">
    <location>
        <begin position="479"/>
        <end position="501"/>
    </location>
</feature>
<proteinExistence type="inferred from homology"/>
<evidence type="ECO:0000256" key="8">
    <source>
        <dbReference type="SAM" id="MobiDB-lite"/>
    </source>
</evidence>
<protein>
    <recommendedName>
        <fullName evidence="4">Magnesium-chelatase subunit ChlD, chloroplastic</fullName>
        <ecNumber evidence="3">6.6.1.1</ecNumber>
    </recommendedName>
    <alternativeName>
        <fullName evidence="7">Mg-protoporphyrin IX chelatase subunit ChlD</fullName>
    </alternativeName>
</protein>
<evidence type="ECO:0000313" key="11">
    <source>
        <dbReference type="Proteomes" id="UP000054558"/>
    </source>
</evidence>
<dbReference type="EMBL" id="DF237007">
    <property type="protein sequence ID" value="GAQ80618.1"/>
    <property type="molecule type" value="Genomic_DNA"/>
</dbReference>
<dbReference type="InterPro" id="IPR036465">
    <property type="entry name" value="vWFA_dom_sf"/>
</dbReference>
<keyword evidence="5" id="KW-0547">Nucleotide-binding</keyword>
<dbReference type="STRING" id="105231.A0A1Y1HXN2"/>
<dbReference type="Pfam" id="PF01078">
    <property type="entry name" value="Mg_chelatase"/>
    <property type="match status" value="1"/>
</dbReference>
<feature type="region of interest" description="Disordered" evidence="8">
    <location>
        <begin position="174"/>
        <end position="371"/>
    </location>
</feature>
<dbReference type="Gene3D" id="1.10.8.80">
    <property type="entry name" value="Magnesium chelatase subunit I, C-Terminal domain"/>
    <property type="match status" value="1"/>
</dbReference>
<dbReference type="PROSITE" id="PS50234">
    <property type="entry name" value="VWFA"/>
    <property type="match status" value="1"/>
</dbReference>
<feature type="domain" description="VWFA" evidence="9">
    <location>
        <begin position="817"/>
        <end position="1021"/>
    </location>
</feature>
<dbReference type="GO" id="GO:0016851">
    <property type="term" value="F:magnesium chelatase activity"/>
    <property type="evidence" value="ECO:0007669"/>
    <property type="project" value="UniProtKB-EC"/>
</dbReference>
<evidence type="ECO:0000256" key="7">
    <source>
        <dbReference type="ARBA" id="ARBA00030779"/>
    </source>
</evidence>
<feature type="compositionally biased region" description="Acidic residues" evidence="8">
    <location>
        <begin position="484"/>
        <end position="495"/>
    </location>
</feature>
<gene>
    <name evidence="10" type="ORF">KFL_000580120</name>
</gene>
<feature type="compositionally biased region" description="Basic and acidic residues" evidence="8">
    <location>
        <begin position="188"/>
        <end position="199"/>
    </location>
</feature>
<feature type="region of interest" description="Disordered" evidence="8">
    <location>
        <begin position="637"/>
        <end position="697"/>
    </location>
</feature>
<evidence type="ECO:0000256" key="2">
    <source>
        <dbReference type="ARBA" id="ARBA00005799"/>
    </source>
</evidence>
<dbReference type="GO" id="GO:0005524">
    <property type="term" value="F:ATP binding"/>
    <property type="evidence" value="ECO:0007669"/>
    <property type="project" value="UniProtKB-KW"/>
</dbReference>
<dbReference type="OMA" id="GRIMLME"/>
<dbReference type="PANTHER" id="PTHR43473">
    <property type="entry name" value="MAGNESIUM-CHELATASE SUBUNIT CHLD, CHLOROPLASTIC"/>
    <property type="match status" value="1"/>
</dbReference>
<dbReference type="SMART" id="SM00327">
    <property type="entry name" value="VWA"/>
    <property type="match status" value="1"/>
</dbReference>
<reference evidence="10 11" key="1">
    <citation type="journal article" date="2014" name="Nat. Commun.">
        <title>Klebsormidium flaccidum genome reveals primary factors for plant terrestrial adaptation.</title>
        <authorList>
            <person name="Hori K."/>
            <person name="Maruyama F."/>
            <person name="Fujisawa T."/>
            <person name="Togashi T."/>
            <person name="Yamamoto N."/>
            <person name="Seo M."/>
            <person name="Sato S."/>
            <person name="Yamada T."/>
            <person name="Mori H."/>
            <person name="Tajima N."/>
            <person name="Moriyama T."/>
            <person name="Ikeuchi M."/>
            <person name="Watanabe M."/>
            <person name="Wada H."/>
            <person name="Kobayashi K."/>
            <person name="Saito M."/>
            <person name="Masuda T."/>
            <person name="Sasaki-Sekimoto Y."/>
            <person name="Mashiguchi K."/>
            <person name="Awai K."/>
            <person name="Shimojima M."/>
            <person name="Masuda S."/>
            <person name="Iwai M."/>
            <person name="Nobusawa T."/>
            <person name="Narise T."/>
            <person name="Kondo S."/>
            <person name="Saito H."/>
            <person name="Sato R."/>
            <person name="Murakawa M."/>
            <person name="Ihara Y."/>
            <person name="Oshima-Yamada Y."/>
            <person name="Ohtaka K."/>
            <person name="Satoh M."/>
            <person name="Sonobe K."/>
            <person name="Ishii M."/>
            <person name="Ohtani R."/>
            <person name="Kanamori-Sato M."/>
            <person name="Honoki R."/>
            <person name="Miyazaki D."/>
            <person name="Mochizuki H."/>
            <person name="Umetsu J."/>
            <person name="Higashi K."/>
            <person name="Shibata D."/>
            <person name="Kamiya Y."/>
            <person name="Sato N."/>
            <person name="Nakamura Y."/>
            <person name="Tabata S."/>
            <person name="Ida S."/>
            <person name="Kurokawa K."/>
            <person name="Ohta H."/>
        </authorList>
    </citation>
    <scope>NUCLEOTIDE SEQUENCE [LARGE SCALE GENOMIC DNA]</scope>
    <source>
        <strain evidence="10 11">NIES-2285</strain>
    </source>
</reference>
<dbReference type="InterPro" id="IPR027417">
    <property type="entry name" value="P-loop_NTPase"/>
</dbReference>
<dbReference type="InterPro" id="IPR002035">
    <property type="entry name" value="VWF_A"/>
</dbReference>
<feature type="compositionally biased region" description="Low complexity" evidence="8">
    <location>
        <begin position="249"/>
        <end position="262"/>
    </location>
</feature>
<evidence type="ECO:0000313" key="10">
    <source>
        <dbReference type="EMBL" id="GAQ80618.1"/>
    </source>
</evidence>
<dbReference type="SUPFAM" id="SSF53300">
    <property type="entry name" value="vWA-like"/>
    <property type="match status" value="1"/>
</dbReference>
<keyword evidence="6" id="KW-0067">ATP-binding</keyword>
<sequence>MARAFPALLPQIEVVAGSWANADPGREEEWESGLREKLERVGNEVETQWRDVPFVQVPLNVTEDRLLGSVDLEKSLQGGRAAFQPGLLAEAHRGVLYVDNLNLLDEGVANLLFNAIDLGYNAIEREGLSVWHPCRPAAVIATWDPEEGEMRPHLLDRLAMHVATADGPIRTARFGLPVSKSGDASELTGHENGRSKPVENGRMSVGENGSAGAREGNGRVAVKGVESKVLRASNGAEGKGTGVNRASENGTTANGTSTNGVNMSGKHVNGTSVRGTGTKAAQARENGGNGAKKETGNGSPWFGLRGIFSSSRGKRQNDVSNGNGARALATDQHAVETRGQNGAKAASEKADENGNGNGTGNRNGHSNGKARPAFEWRPEAVDRVLGFSDGPIRPVQSPDPEANLRNIVARGQEILREGVTLSSEQTRYLVQEAIRGQCEGHRAEAFAARVAKAHAALRGARAVSAEDLRAAVQLAVLPRSKEVETEEDGEEEEEEKPAPGRFDRAAAEAIAHEQATGEVSPEVLKALEVRAGAMETLRGLEEGTTEEQLKAMDPDDAEALISLITELASHLQLVAPEEADSLSQPGPVPPFRSWDRKRSALRRLFQQKSALEKTLAAAQKDDNPAVAVAAMSQLSLGFKNKDSSPDSGGSGGTDDREKVTFDQKSEGGEKNEEGGREGAGEMGTSEEGEGPQVGALPSKFTLSRAGEVADPELLKMLQLMGKRKLAKDESRGKVGRNRKNLAESTLRGRYVKSIFPRAAVPEMSRVAVDATLRASAPHQQARLAERERKNRGESRVKVQVRMEDIREKKRIRKATNLVVFVVDTSGSMEAFLHSVRGAVIQLLDRVYVNRDQVAIIQFAKSGATVLLPPTRSVQEARKCVELISQTGGRTPIARALLTGLETGLAAQKRREVEKVLIVAITDADPNVSLSGKKGTRLSYGATWASAFFRSAQNTMADVQQEVLDVARVIGDQKNVNLLVIDPERWRQESFGEEIARAGSGRYFPLPDVSAESITSTVLDTMAGM</sequence>
<dbReference type="EC" id="6.6.1.1" evidence="3"/>
<dbReference type="AlphaFoldDB" id="A0A1Y1HXN2"/>
<dbReference type="Proteomes" id="UP000054558">
    <property type="component" value="Unassembled WGS sequence"/>
</dbReference>
<dbReference type="InterPro" id="IPR041628">
    <property type="entry name" value="ChlI/MoxR_AAA_lid"/>
</dbReference>
<dbReference type="PANTHER" id="PTHR43473:SF2">
    <property type="entry name" value="MAGNESIUM-CHELATASE SUBUNIT CHLD, CHLOROPLASTIC"/>
    <property type="match status" value="1"/>
</dbReference>
<evidence type="ECO:0000256" key="4">
    <source>
        <dbReference type="ARBA" id="ARBA00016746"/>
    </source>
</evidence>
<comment type="pathway">
    <text evidence="1">Porphyrin-containing compound metabolism; chlorophyll biosynthesis.</text>
</comment>
<accession>A0A1Y1HXN2</accession>
<evidence type="ECO:0000256" key="5">
    <source>
        <dbReference type="ARBA" id="ARBA00022741"/>
    </source>
</evidence>
<feature type="compositionally biased region" description="Basic and acidic residues" evidence="8">
    <location>
        <begin position="653"/>
        <end position="679"/>
    </location>
</feature>
<evidence type="ECO:0000259" key="9">
    <source>
        <dbReference type="PROSITE" id="PS50234"/>
    </source>
</evidence>
<dbReference type="SUPFAM" id="SSF52540">
    <property type="entry name" value="P-loop containing nucleoside triphosphate hydrolases"/>
    <property type="match status" value="1"/>
</dbReference>
<name>A0A1Y1HXN2_KLENI</name>
<dbReference type="Gene3D" id="3.40.50.410">
    <property type="entry name" value="von Willebrand factor, type A domain"/>
    <property type="match status" value="1"/>
</dbReference>
<evidence type="ECO:0000256" key="3">
    <source>
        <dbReference type="ARBA" id="ARBA00012825"/>
    </source>
</evidence>
<dbReference type="UniPathway" id="UPA00668"/>
<dbReference type="InterPro" id="IPR000523">
    <property type="entry name" value="Mg_chelatse_chII-like_cat_dom"/>
</dbReference>
<keyword evidence="11" id="KW-1185">Reference proteome</keyword>
<organism evidence="10 11">
    <name type="scientific">Klebsormidium nitens</name>
    <name type="common">Green alga</name>
    <name type="synonym">Ulothrix nitens</name>
    <dbReference type="NCBI Taxonomy" id="105231"/>
    <lineage>
        <taxon>Eukaryota</taxon>
        <taxon>Viridiplantae</taxon>
        <taxon>Streptophyta</taxon>
        <taxon>Klebsormidiophyceae</taxon>
        <taxon>Klebsormidiales</taxon>
        <taxon>Klebsormidiaceae</taxon>
        <taxon>Klebsormidium</taxon>
    </lineage>
</organism>
<comment type="similarity">
    <text evidence="2">Belongs to the Mg-chelatase subunits D/I family.</text>
</comment>
<dbReference type="Pfam" id="PF17863">
    <property type="entry name" value="AAA_lid_2"/>
    <property type="match status" value="1"/>
</dbReference>
<dbReference type="Gene3D" id="3.40.50.300">
    <property type="entry name" value="P-loop containing nucleotide triphosphate hydrolases"/>
    <property type="match status" value="1"/>
</dbReference>
<dbReference type="GO" id="GO:0015995">
    <property type="term" value="P:chlorophyll biosynthetic process"/>
    <property type="evidence" value="ECO:0007669"/>
    <property type="project" value="UniProtKB-UniPathway"/>
</dbReference>